<protein>
    <submittedName>
        <fullName evidence="2">Uncharacterized protein</fullName>
    </submittedName>
</protein>
<evidence type="ECO:0000256" key="1">
    <source>
        <dbReference type="SAM" id="MobiDB-lite"/>
    </source>
</evidence>
<accession>A0A2S3H3Q6</accession>
<reference evidence="2" key="1">
    <citation type="submission" date="2018-04" db="EMBL/GenBank/DDBJ databases">
        <title>WGS assembly of Panicum hallii.</title>
        <authorList>
            <person name="Lovell J."/>
            <person name="Jenkins J."/>
            <person name="Lowry D."/>
            <person name="Mamidi S."/>
            <person name="Sreedasyam A."/>
            <person name="Weng X."/>
            <person name="Barry K."/>
            <person name="Bonette J."/>
            <person name="Campitelli B."/>
            <person name="Daum C."/>
            <person name="Gordon S."/>
            <person name="Gould B."/>
            <person name="Lipzen A."/>
            <person name="Macqueen A."/>
            <person name="Palacio-Mejia J."/>
            <person name="Plott C."/>
            <person name="Shakirov E."/>
            <person name="Shu S."/>
            <person name="Yoshinaga Y."/>
            <person name="Zane M."/>
            <person name="Rokhsar D."/>
            <person name="Grimwood J."/>
            <person name="Schmutz J."/>
            <person name="Juenger T."/>
        </authorList>
    </citation>
    <scope>NUCLEOTIDE SEQUENCE [LARGE SCALE GENOMIC DNA]</scope>
    <source>
        <strain evidence="2">FIL2</strain>
    </source>
</reference>
<name>A0A2S3H3Q6_9POAL</name>
<evidence type="ECO:0000313" key="2">
    <source>
        <dbReference type="EMBL" id="PAN14483.1"/>
    </source>
</evidence>
<proteinExistence type="predicted"/>
<dbReference type="Gramene" id="PAN14483">
    <property type="protein sequence ID" value="PAN14483"/>
    <property type="gene ID" value="PAHAL_2G412700"/>
</dbReference>
<dbReference type="Proteomes" id="UP000243499">
    <property type="component" value="Chromosome 2"/>
</dbReference>
<dbReference type="AlphaFoldDB" id="A0A2S3H3Q6"/>
<organism evidence="2">
    <name type="scientific">Panicum hallii</name>
    <dbReference type="NCBI Taxonomy" id="206008"/>
    <lineage>
        <taxon>Eukaryota</taxon>
        <taxon>Viridiplantae</taxon>
        <taxon>Streptophyta</taxon>
        <taxon>Embryophyta</taxon>
        <taxon>Tracheophyta</taxon>
        <taxon>Spermatophyta</taxon>
        <taxon>Magnoliopsida</taxon>
        <taxon>Liliopsida</taxon>
        <taxon>Poales</taxon>
        <taxon>Poaceae</taxon>
        <taxon>PACMAD clade</taxon>
        <taxon>Panicoideae</taxon>
        <taxon>Panicodae</taxon>
        <taxon>Paniceae</taxon>
        <taxon>Panicinae</taxon>
        <taxon>Panicum</taxon>
        <taxon>Panicum sect. Panicum</taxon>
    </lineage>
</organism>
<dbReference type="EMBL" id="CM008047">
    <property type="protein sequence ID" value="PAN14483.1"/>
    <property type="molecule type" value="Genomic_DNA"/>
</dbReference>
<sequence length="174" mass="19595">MWLKGTKPGKRHPLPPISARAQLVRSSPRRIRPARRHRLTRRRYRCCCRCRRTLTARIHLPPHLHTIGSMPRSRRTSTPAPAAAPGRRGAEREVRPRSPSSPPEQDDAEKKLHVERRGPIAARAEPRGVEAPTSLQGPTDGATPCWCGWRRRKGRKSTGAERRAKHQFSVGAAD</sequence>
<feature type="region of interest" description="Disordered" evidence="1">
    <location>
        <begin position="61"/>
        <end position="174"/>
    </location>
</feature>
<feature type="compositionally biased region" description="Basic and acidic residues" evidence="1">
    <location>
        <begin position="108"/>
        <end position="128"/>
    </location>
</feature>
<feature type="compositionally biased region" description="Low complexity" evidence="1">
    <location>
        <begin position="76"/>
        <end position="87"/>
    </location>
</feature>
<gene>
    <name evidence="2" type="ORF">PAHAL_2G412700</name>
</gene>